<name>A0A1L5NV25_9HYPH</name>
<sequence>MLLLQFDFAVTAQRALALRTHAGRPLRASPLTGLSGDRSCAQLLPERMVPEPIVVLTAMRLDTLDGVAQGSRFRRRSRATRMQMAGPRALLINGSSRSEHTCACELSKSYRMVQLAKQIFRERSDFKVEVLDLSRIASERQIHPCKSCSSTAAPLCHWPCSCYPDYSLWPIHDGPKRCKDTARSRRCEASRDLIETGKDVEHARPK</sequence>
<dbReference type="AlphaFoldDB" id="A0A1L5NV25"/>
<evidence type="ECO:0000313" key="1">
    <source>
        <dbReference type="EMBL" id="APO71721.1"/>
    </source>
</evidence>
<dbReference type="EMBL" id="CP017105">
    <property type="protein sequence ID" value="APO71721.1"/>
    <property type="molecule type" value="Genomic_DNA"/>
</dbReference>
<accession>A0A1L5NV25</accession>
<organism evidence="1 2">
    <name type="scientific">Rhizobium gallicum</name>
    <dbReference type="NCBI Taxonomy" id="56730"/>
    <lineage>
        <taxon>Bacteria</taxon>
        <taxon>Pseudomonadati</taxon>
        <taxon>Pseudomonadota</taxon>
        <taxon>Alphaproteobacteria</taxon>
        <taxon>Hyphomicrobiales</taxon>
        <taxon>Rhizobiaceae</taxon>
        <taxon>Rhizobium/Agrobacterium group</taxon>
        <taxon>Rhizobium</taxon>
    </lineage>
</organism>
<proteinExistence type="predicted"/>
<geneLocation type="plasmid" evidence="2">
    <name>prgalie4872d</name>
</geneLocation>
<evidence type="ECO:0000313" key="2">
    <source>
        <dbReference type="Proteomes" id="UP000184749"/>
    </source>
</evidence>
<protein>
    <submittedName>
        <fullName evidence="1">Uncharacterized protein</fullName>
    </submittedName>
</protein>
<gene>
    <name evidence="1" type="ORF">IE4872_PD01194</name>
</gene>
<keyword evidence="1" id="KW-0614">Plasmid</keyword>
<reference evidence="1 2" key="1">
    <citation type="submission" date="2016-09" db="EMBL/GenBank/DDBJ databases">
        <title>The complete genome sequences of Rhizobium gallicum, symbiovars gallicum and phaseoli, symbionts associated to common bean (Phaseolus vulgaris).</title>
        <authorList>
            <person name="Bustos P."/>
            <person name="Santamaria R.I."/>
            <person name="Perez-Carrascal O.M."/>
            <person name="Juarez S."/>
            <person name="Lozano L."/>
            <person name="Martinez-Flores I."/>
            <person name="Martinez-Romero E."/>
            <person name="Cevallos M."/>
            <person name="Romero D."/>
            <person name="Davila G."/>
            <person name="Gonzalez V."/>
        </authorList>
    </citation>
    <scope>NUCLEOTIDE SEQUENCE [LARGE SCALE GENOMIC DNA]</scope>
    <source>
        <strain evidence="1 2">IE4872</strain>
        <plasmid evidence="2">prgalie4872d</plasmid>
    </source>
</reference>
<dbReference type="Proteomes" id="UP000184749">
    <property type="component" value="Plasmid pRgalIE4872d"/>
</dbReference>